<organism evidence="10 11">
    <name type="scientific">Candidatus Peribacter riflensis</name>
    <dbReference type="NCBI Taxonomy" id="1735162"/>
    <lineage>
        <taxon>Bacteria</taxon>
        <taxon>Candidatus Peregrinibacteriota</taxon>
        <taxon>Candidatus Peribacteria</taxon>
        <taxon>Candidatus Peribacterales</taxon>
        <taxon>Candidatus Peribacteraceae</taxon>
        <taxon>Candidatus Peribacter</taxon>
    </lineage>
</organism>
<dbReference type="InterPro" id="IPR027417">
    <property type="entry name" value="P-loop_NTPase"/>
</dbReference>
<reference evidence="11" key="1">
    <citation type="submission" date="2015-10" db="EMBL/GenBank/DDBJ databases">
        <title>Analysis of five complete genome sequences for members of the class Peribacteria in the recently recognized Peregrinibacteria bacterial phylum.</title>
        <authorList>
            <person name="Anantharaman K."/>
            <person name="Brown C.T."/>
            <person name="Burstein D."/>
            <person name="Castelle C.J."/>
            <person name="Probst A.J."/>
            <person name="Thomas B.C."/>
            <person name="Williams K.H."/>
            <person name="Banfield J.F."/>
        </authorList>
    </citation>
    <scope>NUCLEOTIDE SEQUENCE [LARGE SCALE GENOMIC DNA]</scope>
</reference>
<dbReference type="InterPro" id="IPR018094">
    <property type="entry name" value="Thymidylate_kinase"/>
</dbReference>
<protein>
    <recommendedName>
        <fullName evidence="8">Thymidylate kinase</fullName>
        <ecNumber evidence="8">2.7.4.9</ecNumber>
    </recommendedName>
    <alternativeName>
        <fullName evidence="8">dTMP kinase</fullName>
    </alternativeName>
</protein>
<dbReference type="STRING" id="1735162.PeribacterB2_0367"/>
<accession>A0A0S1SLV1</accession>
<evidence type="ECO:0000256" key="5">
    <source>
        <dbReference type="ARBA" id="ARBA00022777"/>
    </source>
</evidence>
<evidence type="ECO:0000313" key="11">
    <source>
        <dbReference type="Proteomes" id="UP000069135"/>
    </source>
</evidence>
<dbReference type="EC" id="2.7.4.9" evidence="8"/>
<dbReference type="GO" id="GO:0005737">
    <property type="term" value="C:cytoplasm"/>
    <property type="evidence" value="ECO:0007669"/>
    <property type="project" value="TreeGrafter"/>
</dbReference>
<dbReference type="NCBIfam" id="TIGR00041">
    <property type="entry name" value="DTMP_kinase"/>
    <property type="match status" value="1"/>
</dbReference>
<comment type="similarity">
    <text evidence="1 8">Belongs to the thymidylate kinase family.</text>
</comment>
<dbReference type="Pfam" id="PF02223">
    <property type="entry name" value="Thymidylate_kin"/>
    <property type="match status" value="1"/>
</dbReference>
<evidence type="ECO:0000256" key="7">
    <source>
        <dbReference type="ARBA" id="ARBA00048743"/>
    </source>
</evidence>
<evidence type="ECO:0000256" key="1">
    <source>
        <dbReference type="ARBA" id="ARBA00009776"/>
    </source>
</evidence>
<dbReference type="KEGG" id="prf:PeribacterA2_0367"/>
<reference evidence="10 11" key="2">
    <citation type="journal article" date="2016" name="PeerJ">
        <title>Analysis of five complete genome sequences for members of the class Peribacteria in the recently recognized Peregrinibacteria bacterial phylum.</title>
        <authorList>
            <person name="Anantharaman K."/>
            <person name="Brown C.T."/>
            <person name="Burstein D."/>
            <person name="Castelle C.J."/>
            <person name="Probst A.J."/>
            <person name="Thomas B.C."/>
            <person name="Williams K.H."/>
            <person name="Banfield J.F."/>
        </authorList>
    </citation>
    <scope>NUCLEOTIDE SEQUENCE [LARGE SCALE GENOMIC DNA]</scope>
    <source>
        <strain evidence="10">RIFOXYD1_FULL_PER-ii_59_16</strain>
    </source>
</reference>
<dbReference type="SUPFAM" id="SSF52540">
    <property type="entry name" value="P-loop containing nucleoside triphosphate hydrolases"/>
    <property type="match status" value="1"/>
</dbReference>
<keyword evidence="3 8" id="KW-0545">Nucleotide biosynthesis</keyword>
<comment type="caution">
    <text evidence="8">Lacks conserved residue(s) required for the propagation of feature annotation.</text>
</comment>
<dbReference type="GO" id="GO:0006235">
    <property type="term" value="P:dTTP biosynthetic process"/>
    <property type="evidence" value="ECO:0007669"/>
    <property type="project" value="UniProtKB-UniRule"/>
</dbReference>
<dbReference type="GO" id="GO:0006227">
    <property type="term" value="P:dUDP biosynthetic process"/>
    <property type="evidence" value="ECO:0007669"/>
    <property type="project" value="TreeGrafter"/>
</dbReference>
<dbReference type="AlphaFoldDB" id="A0A0S1SLV1"/>
<dbReference type="Gene3D" id="3.40.50.300">
    <property type="entry name" value="P-loop containing nucleotide triphosphate hydrolases"/>
    <property type="match status" value="1"/>
</dbReference>
<evidence type="ECO:0000256" key="3">
    <source>
        <dbReference type="ARBA" id="ARBA00022727"/>
    </source>
</evidence>
<keyword evidence="5 8" id="KW-0418">Kinase</keyword>
<dbReference type="GO" id="GO:0006233">
    <property type="term" value="P:dTDP biosynthetic process"/>
    <property type="evidence" value="ECO:0007669"/>
    <property type="project" value="InterPro"/>
</dbReference>
<dbReference type="GO" id="GO:0004798">
    <property type="term" value="F:dTMP kinase activity"/>
    <property type="evidence" value="ECO:0007669"/>
    <property type="project" value="UniProtKB-UniRule"/>
</dbReference>
<keyword evidence="4 8" id="KW-0547">Nucleotide-binding</keyword>
<proteinExistence type="inferred from homology"/>
<evidence type="ECO:0000256" key="2">
    <source>
        <dbReference type="ARBA" id="ARBA00022679"/>
    </source>
</evidence>
<dbReference type="CDD" id="cd01672">
    <property type="entry name" value="TMPK"/>
    <property type="match status" value="1"/>
</dbReference>
<accession>A0A0S1SW36</accession>
<dbReference type="PANTHER" id="PTHR10344">
    <property type="entry name" value="THYMIDYLATE KINASE"/>
    <property type="match status" value="1"/>
</dbReference>
<dbReference type="PANTHER" id="PTHR10344:SF4">
    <property type="entry name" value="UMP-CMP KINASE 2, MITOCHONDRIAL"/>
    <property type="match status" value="1"/>
</dbReference>
<accession>A0A0S1SMP9</accession>
<evidence type="ECO:0000313" key="10">
    <source>
        <dbReference type="EMBL" id="ALM13064.1"/>
    </source>
</evidence>
<accession>A0A0S1SRJ7</accession>
<dbReference type="EMBL" id="CP013065">
    <property type="protein sequence ID" value="ALM13064.1"/>
    <property type="molecule type" value="Genomic_DNA"/>
</dbReference>
<dbReference type="Proteomes" id="UP000069135">
    <property type="component" value="Chromosome"/>
</dbReference>
<comment type="function">
    <text evidence="8">Phosphorylation of dTMP to form dTDP in both de novo and salvage pathways of dTTP synthesis.</text>
</comment>
<evidence type="ECO:0000256" key="4">
    <source>
        <dbReference type="ARBA" id="ARBA00022741"/>
    </source>
</evidence>
<comment type="catalytic activity">
    <reaction evidence="7 8">
        <text>dTMP + ATP = dTDP + ADP</text>
        <dbReference type="Rhea" id="RHEA:13517"/>
        <dbReference type="ChEBI" id="CHEBI:30616"/>
        <dbReference type="ChEBI" id="CHEBI:58369"/>
        <dbReference type="ChEBI" id="CHEBI:63528"/>
        <dbReference type="ChEBI" id="CHEBI:456216"/>
        <dbReference type="EC" id="2.7.4.9"/>
    </reaction>
</comment>
<dbReference type="InterPro" id="IPR039430">
    <property type="entry name" value="Thymidylate_kin-like_dom"/>
</dbReference>
<evidence type="ECO:0000256" key="6">
    <source>
        <dbReference type="ARBA" id="ARBA00022840"/>
    </source>
</evidence>
<name>A0A0S1SLV1_9BACT</name>
<keyword evidence="6 8" id="KW-0067">ATP-binding</keyword>
<dbReference type="HAMAP" id="MF_00165">
    <property type="entry name" value="Thymidylate_kinase"/>
    <property type="match status" value="1"/>
</dbReference>
<gene>
    <name evidence="8" type="primary">tmk</name>
    <name evidence="10" type="ORF">PeribacterD1_0367</name>
</gene>
<accession>A0A0S1SK79</accession>
<feature type="domain" description="Thymidylate kinase-like" evidence="9">
    <location>
        <begin position="8"/>
        <end position="188"/>
    </location>
</feature>
<keyword evidence="2 8" id="KW-0808">Transferase</keyword>
<dbReference type="GO" id="GO:0005524">
    <property type="term" value="F:ATP binding"/>
    <property type="evidence" value="ECO:0007669"/>
    <property type="project" value="UniProtKB-UniRule"/>
</dbReference>
<evidence type="ECO:0000259" key="9">
    <source>
        <dbReference type="Pfam" id="PF02223"/>
    </source>
</evidence>
<evidence type="ECO:0000256" key="8">
    <source>
        <dbReference type="HAMAP-Rule" id="MF_00165"/>
    </source>
</evidence>
<sequence length="193" mass="21713">MRGIFIVLEGPDGAGTTKHSKLLSDRLAREGKPVLCTFEPTDGPIGSAIRSDLRAGTPLSPLELQERFCADRAWHLTEVIEPALREGTTVISDRYLHSTIAYGLALNLARPELDEMNKKFIRPDVTLFLLPPFTVLQERMTRRDHTDALERTELQRTVYAAYRKLAEEDPAIHVIDTSGSLEEVAEKIYTLVR</sequence>